<organism evidence="2 3">
    <name type="scientific">Neisseria elongata</name>
    <dbReference type="NCBI Taxonomy" id="495"/>
    <lineage>
        <taxon>Bacteria</taxon>
        <taxon>Pseudomonadati</taxon>
        <taxon>Pseudomonadota</taxon>
        <taxon>Betaproteobacteria</taxon>
        <taxon>Neisseriales</taxon>
        <taxon>Neisseriaceae</taxon>
        <taxon>Neisseria</taxon>
    </lineage>
</organism>
<proteinExistence type="predicted"/>
<accession>A0A378TVE2</accession>
<keyword evidence="1" id="KW-0732">Signal</keyword>
<dbReference type="Proteomes" id="UP000254927">
    <property type="component" value="Unassembled WGS sequence"/>
</dbReference>
<reference evidence="2 3" key="1">
    <citation type="submission" date="2018-06" db="EMBL/GenBank/DDBJ databases">
        <authorList>
            <consortium name="Pathogen Informatics"/>
            <person name="Doyle S."/>
        </authorList>
    </citation>
    <scope>NUCLEOTIDE SEQUENCE [LARGE SCALE GENOMIC DNA]</scope>
    <source>
        <strain evidence="2 3">NCTC10660</strain>
    </source>
</reference>
<sequence>MKRLKLCLYGLLMLSAGASAAGKAAFAHPPKESIETGSGFSYKYITEKVKQSGKAVTFNVQEFSNKRGKKAVQWQKDGNYTVVCSYENPTVSDGPEVYDMREPLTNATYNQGETYLRTCHYKQREKLKHDPDTVLRKLGYAYRE</sequence>
<feature type="signal peptide" evidence="1">
    <location>
        <begin position="1"/>
        <end position="20"/>
    </location>
</feature>
<name>A0A378TVE2_NEIEL</name>
<evidence type="ECO:0000313" key="3">
    <source>
        <dbReference type="Proteomes" id="UP000254927"/>
    </source>
</evidence>
<dbReference type="EMBL" id="UGQW01000002">
    <property type="protein sequence ID" value="STZ66896.1"/>
    <property type="molecule type" value="Genomic_DNA"/>
</dbReference>
<dbReference type="AlphaFoldDB" id="A0A378TVE2"/>
<evidence type="ECO:0008006" key="4">
    <source>
        <dbReference type="Google" id="ProtNLM"/>
    </source>
</evidence>
<evidence type="ECO:0000256" key="1">
    <source>
        <dbReference type="SAM" id="SignalP"/>
    </source>
</evidence>
<gene>
    <name evidence="2" type="ORF">NCTC10660_00362</name>
</gene>
<protein>
    <recommendedName>
        <fullName evidence="4">Lipoprotein</fullName>
    </recommendedName>
</protein>
<feature type="chain" id="PRO_5016746705" description="Lipoprotein" evidence="1">
    <location>
        <begin position="21"/>
        <end position="144"/>
    </location>
</feature>
<evidence type="ECO:0000313" key="2">
    <source>
        <dbReference type="EMBL" id="STZ66896.1"/>
    </source>
</evidence>